<evidence type="ECO:0000313" key="2">
    <source>
        <dbReference type="EMBL" id="KAJ4449709.1"/>
    </source>
</evidence>
<keyword evidence="3" id="KW-1185">Reference proteome</keyword>
<feature type="compositionally biased region" description="Acidic residues" evidence="1">
    <location>
        <begin position="45"/>
        <end position="68"/>
    </location>
</feature>
<dbReference type="Proteomes" id="UP001148838">
    <property type="component" value="Unassembled WGS sequence"/>
</dbReference>
<evidence type="ECO:0000256" key="1">
    <source>
        <dbReference type="SAM" id="MobiDB-lite"/>
    </source>
</evidence>
<name>A0ABQ8TSN9_PERAM</name>
<reference evidence="2 3" key="1">
    <citation type="journal article" date="2022" name="Allergy">
        <title>Genome assembly and annotation of Periplaneta americana reveal a comprehensive cockroach allergen profile.</title>
        <authorList>
            <person name="Wang L."/>
            <person name="Xiong Q."/>
            <person name="Saelim N."/>
            <person name="Wang L."/>
            <person name="Nong W."/>
            <person name="Wan A.T."/>
            <person name="Shi M."/>
            <person name="Liu X."/>
            <person name="Cao Q."/>
            <person name="Hui J.H.L."/>
            <person name="Sookrung N."/>
            <person name="Leung T.F."/>
            <person name="Tungtrongchitr A."/>
            <person name="Tsui S.K.W."/>
        </authorList>
    </citation>
    <scope>NUCLEOTIDE SEQUENCE [LARGE SCALE GENOMIC DNA]</scope>
    <source>
        <strain evidence="2">PWHHKU_190912</strain>
    </source>
</reference>
<feature type="region of interest" description="Disordered" evidence="1">
    <location>
        <begin position="37"/>
        <end position="68"/>
    </location>
</feature>
<evidence type="ECO:0000313" key="3">
    <source>
        <dbReference type="Proteomes" id="UP001148838"/>
    </source>
</evidence>
<dbReference type="EMBL" id="JAJSOF020000003">
    <property type="protein sequence ID" value="KAJ4449709.1"/>
    <property type="molecule type" value="Genomic_DNA"/>
</dbReference>
<protein>
    <submittedName>
        <fullName evidence="2">Uncharacterized protein</fullName>
    </submittedName>
</protein>
<proteinExistence type="predicted"/>
<accession>A0ABQ8TSN9</accession>
<sequence>MADLSQGGNESLGSLKVICKFESMYFRLTFHNYSCGNGGGGSGGGDDDDDDDDGDDGEDDEGDNYYGP</sequence>
<comment type="caution">
    <text evidence="2">The sequence shown here is derived from an EMBL/GenBank/DDBJ whole genome shotgun (WGS) entry which is preliminary data.</text>
</comment>
<gene>
    <name evidence="2" type="ORF">ANN_01113</name>
</gene>
<organism evidence="2 3">
    <name type="scientific">Periplaneta americana</name>
    <name type="common">American cockroach</name>
    <name type="synonym">Blatta americana</name>
    <dbReference type="NCBI Taxonomy" id="6978"/>
    <lineage>
        <taxon>Eukaryota</taxon>
        <taxon>Metazoa</taxon>
        <taxon>Ecdysozoa</taxon>
        <taxon>Arthropoda</taxon>
        <taxon>Hexapoda</taxon>
        <taxon>Insecta</taxon>
        <taxon>Pterygota</taxon>
        <taxon>Neoptera</taxon>
        <taxon>Polyneoptera</taxon>
        <taxon>Dictyoptera</taxon>
        <taxon>Blattodea</taxon>
        <taxon>Blattoidea</taxon>
        <taxon>Blattidae</taxon>
        <taxon>Blattinae</taxon>
        <taxon>Periplaneta</taxon>
    </lineage>
</organism>